<dbReference type="OrthoDB" id="38531at2759"/>
<dbReference type="Pfam" id="PF13632">
    <property type="entry name" value="Glyco_trans_2_3"/>
    <property type="match status" value="1"/>
</dbReference>
<evidence type="ECO:0000313" key="5">
    <source>
        <dbReference type="Proteomes" id="UP001055219"/>
    </source>
</evidence>
<keyword evidence="5" id="KW-1185">Reference proteome</keyword>
<keyword evidence="1" id="KW-1133">Transmembrane helix</keyword>
<keyword evidence="1" id="KW-0472">Membrane</keyword>
<dbReference type="InterPro" id="IPR057688">
    <property type="entry name" value="DUF7928"/>
</dbReference>
<name>A0A9Q0BEI8_9HYPO</name>
<dbReference type="Gene3D" id="3.90.550.10">
    <property type="entry name" value="Spore Coat Polysaccharide Biosynthesis Protein SpsA, Chain A"/>
    <property type="match status" value="1"/>
</dbReference>
<evidence type="ECO:0000259" key="3">
    <source>
        <dbReference type="Pfam" id="PF25550"/>
    </source>
</evidence>
<dbReference type="InterPro" id="IPR001173">
    <property type="entry name" value="Glyco_trans_2-like"/>
</dbReference>
<comment type="caution">
    <text evidence="4">The sequence shown here is derived from an EMBL/GenBank/DDBJ whole genome shotgun (WGS) entry which is preliminary data.</text>
</comment>
<feature type="transmembrane region" description="Helical" evidence="1">
    <location>
        <begin position="801"/>
        <end position="824"/>
    </location>
</feature>
<feature type="domain" description="DUF7928" evidence="3">
    <location>
        <begin position="53"/>
        <end position="206"/>
    </location>
</feature>
<feature type="transmembrane region" description="Helical" evidence="1">
    <location>
        <begin position="854"/>
        <end position="870"/>
    </location>
</feature>
<sequence length="911" mass="102499">MFDHSPSPSLQAPPTRPPRALSSAAISVASDVSHEPRTGGLTPLSITYDDDFRFQTMIGYLYKRMQASGWVVGGERTIEDCVGVLLRRTRGSYVTAPAEVHHVLQGAVIRLNLVVALTMRPSMLEGILNSLTPGQTELRFKDGSQLQIIESLTSAQPSTVKKFQYACICRQERLILVWQDDLQNIIPQATRVEERLLSLVWGEARLPFNILQTPTLPATRTPSIMSSAMSSTNFGAATPGLEKGPAMSIMEDKEDFLDKDPAYDRPESLARPVIRTSAFFVGLSLCLGMCLLMGVYPGKLVSETLLDGDYTRLALLAPVPILMCISLFFFQVIFSNIFQIIGPIGGTTTNSRHYSCYKPCLRRAFADGFVPPKISIQLPVYKEGMESVIMPTVKSLQAAISYYESHGGSANIFVNDDGLRAGLTEEECQQRRDFYHDNNIGWVARPKHNGEEGFERAGKFKKASNMNFALNISQKVEAHLQDMIDTRIANGEDDMIFETEEADMYQLALARVLEENPLAWAEGNIRVGELILIIDSDTRVPVDCLLYGAAEMFLSPEVAIVQHNTGVMQVAYDYFENGITFFTNLVYTSIRFSIGSGEVAPFVGHNAFMRWQAVQDVGVPRDDGYISYWSESHVSEDFDMALRLQIKGSVVRIATYHGQEFKEGVSLTIYDEIARWQKYAYGVSEMIFHPFHRWIFKGPFTPLFYTFLRSNIIWSSKFSILAYMCSYFALGSSLLLSSLNYFLVGWFRDDLSSCYMTSWNVFLSLVVVFNLLGHIALAFLRYRIGEKSLLGSLLENFKWTPMLTCFFGGIAYHVTTALLCHLFHIDMQWGATSKEKEESNFFQEMPRIFNTFKWMYLVLLLIVGGMVYLGNFAPPDWAITDFTAIVPLAMNVSFHALVPLVLNPSLMVYNY</sequence>
<organism evidence="4 5">
    <name type="scientific">Emericellopsis cladophorae</name>
    <dbReference type="NCBI Taxonomy" id="2686198"/>
    <lineage>
        <taxon>Eukaryota</taxon>
        <taxon>Fungi</taxon>
        <taxon>Dikarya</taxon>
        <taxon>Ascomycota</taxon>
        <taxon>Pezizomycotina</taxon>
        <taxon>Sordariomycetes</taxon>
        <taxon>Hypocreomycetidae</taxon>
        <taxon>Hypocreales</taxon>
        <taxon>Bionectriaceae</taxon>
        <taxon>Emericellopsis</taxon>
    </lineage>
</organism>
<feature type="transmembrane region" description="Helical" evidence="1">
    <location>
        <begin position="759"/>
        <end position="780"/>
    </location>
</feature>
<dbReference type="AlphaFoldDB" id="A0A9Q0BEI8"/>
<feature type="transmembrane region" description="Helical" evidence="1">
    <location>
        <begin position="882"/>
        <end position="902"/>
    </location>
</feature>
<evidence type="ECO:0000259" key="2">
    <source>
        <dbReference type="Pfam" id="PF13632"/>
    </source>
</evidence>
<gene>
    <name evidence="4" type="ORF">J7T54_002132</name>
</gene>
<dbReference type="Proteomes" id="UP001055219">
    <property type="component" value="Unassembled WGS sequence"/>
</dbReference>
<dbReference type="Pfam" id="PF25550">
    <property type="entry name" value="DUF7928"/>
    <property type="match status" value="1"/>
</dbReference>
<dbReference type="PANTHER" id="PTHR35408:SF2">
    <property type="entry name" value="GLYCOSYLTRANSFERASE 2-LIKE DOMAIN-CONTAINING PROTEIN"/>
    <property type="match status" value="1"/>
</dbReference>
<dbReference type="InterPro" id="IPR029044">
    <property type="entry name" value="Nucleotide-diphossugar_trans"/>
</dbReference>
<feature type="transmembrane region" description="Helical" evidence="1">
    <location>
        <begin position="315"/>
        <end position="334"/>
    </location>
</feature>
<dbReference type="SUPFAM" id="SSF53448">
    <property type="entry name" value="Nucleotide-diphospho-sugar transferases"/>
    <property type="match status" value="1"/>
</dbReference>
<feature type="transmembrane region" description="Helical" evidence="1">
    <location>
        <begin position="273"/>
        <end position="295"/>
    </location>
</feature>
<dbReference type="EMBL" id="JAGIXG020000010">
    <property type="protein sequence ID" value="KAI6782972.1"/>
    <property type="molecule type" value="Genomic_DNA"/>
</dbReference>
<dbReference type="GeneID" id="75828647"/>
<dbReference type="PANTHER" id="PTHR35408">
    <property type="entry name" value="CHROMOSOME 15, WHOLE GENOME SHOTGUN SEQUENCE"/>
    <property type="match status" value="1"/>
</dbReference>
<feature type="domain" description="Glycosyltransferase 2-like" evidence="2">
    <location>
        <begin position="530"/>
        <end position="734"/>
    </location>
</feature>
<reference evidence="4" key="2">
    <citation type="submission" date="2022-07" db="EMBL/GenBank/DDBJ databases">
        <authorList>
            <person name="Goncalves M.F.M."/>
            <person name="Hilario S."/>
            <person name="Van De Peer Y."/>
            <person name="Esteves A.C."/>
            <person name="Alves A."/>
        </authorList>
    </citation>
    <scope>NUCLEOTIDE SEQUENCE</scope>
    <source>
        <strain evidence="4">MUM 19.33</strain>
    </source>
</reference>
<protein>
    <recommendedName>
        <fullName evidence="6">Glycosyltransferase 2-like domain-containing protein</fullName>
    </recommendedName>
</protein>
<keyword evidence="1" id="KW-0812">Transmembrane</keyword>
<evidence type="ECO:0008006" key="6">
    <source>
        <dbReference type="Google" id="ProtNLM"/>
    </source>
</evidence>
<proteinExistence type="predicted"/>
<accession>A0A9Q0BEI8</accession>
<feature type="transmembrane region" description="Helical" evidence="1">
    <location>
        <begin position="720"/>
        <end position="747"/>
    </location>
</feature>
<dbReference type="RefSeq" id="XP_051363828.1">
    <property type="nucleotide sequence ID" value="XM_051504739.1"/>
</dbReference>
<evidence type="ECO:0000256" key="1">
    <source>
        <dbReference type="SAM" id="Phobius"/>
    </source>
</evidence>
<evidence type="ECO:0000313" key="4">
    <source>
        <dbReference type="EMBL" id="KAI6782972.1"/>
    </source>
</evidence>
<reference evidence="4" key="1">
    <citation type="journal article" date="2021" name="J Fungi (Basel)">
        <title>Genomic and Metabolomic Analyses of the Marine Fungus Emericellopsis cladophorae: Insights into Saltwater Adaptability Mechanisms and Its Biosynthetic Potential.</title>
        <authorList>
            <person name="Goncalves M.F.M."/>
            <person name="Hilario S."/>
            <person name="Van de Peer Y."/>
            <person name="Esteves A.C."/>
            <person name="Alves A."/>
        </authorList>
    </citation>
    <scope>NUCLEOTIDE SEQUENCE</scope>
    <source>
        <strain evidence="4">MUM 19.33</strain>
    </source>
</reference>